<dbReference type="InterPro" id="IPR026847">
    <property type="entry name" value="VPS13"/>
</dbReference>
<dbReference type="InterPro" id="IPR056747">
    <property type="entry name" value="VPS13-like_M"/>
</dbReference>
<sequence length="663" mass="74494">MESFAALQRQKSAASLRKIRRARSLSTDEEVHTVKMRLEASVGSLAVMIGTQKSGVDTLVAIENIRSKVKMTVKTMDVFATLETVKMEDMTEGALYRKLLSVTGNKEMLRFEMTQYQRTDEQKKAMLPHDIDMKVKVRLAEMRFVFLNLWLSRLIAWNTPFQEEAAKAAAVAQATLSGNLAEGNVVEEPPPPPMICDTDRAQVLEDKTDDKGHQEKKKVVATSSSTPKVDSPLPVEVAKPRIVFQFSLDQIAAVLYTGGSEDGSTRRPDANAFASMKLLGLKLSGAIKFMSQYVVWMLEKGTKEIKKDGPSVFLFGGPSRVFAIYYNREHLNSHLVYKWLKGQSIINPNLYALVDESASRGLIFFDSQERQTLAWNALRDYFSDRFQRTCNKRYLSKLEIRIQEDNSMNVAISMNTFTMSDERRAQTKIHQLLDKKSTNEAERFIALAFSQDAQQNKNSKYSCFYKFWFYNAPTADEACEADQESVDNTKSSHTPLEHAHVEIERMNFTLEAGSGTIPVPLIFMQMLVKAEASSWSSALQASANLSLQMSYYNESLSVWEPVIEPVETGTDSWAPWNLSMTVKGRNKNDPADSRPAMDVKIDADDMLNMTITKTFISLLNHEFANAAKKSSPPLTRHLPGLSPFLVLNETGIIIKIAGSDSIQ</sequence>
<gene>
    <name evidence="3" type="ORF">TELCIR_15410</name>
</gene>
<dbReference type="Pfam" id="PF25033">
    <property type="entry name" value="VPS13_M"/>
    <property type="match status" value="1"/>
</dbReference>
<accession>A0A2G9TYB0</accession>
<keyword evidence="4" id="KW-1185">Reference proteome</keyword>
<evidence type="ECO:0000256" key="1">
    <source>
        <dbReference type="ARBA" id="ARBA00006545"/>
    </source>
</evidence>
<dbReference type="AlphaFoldDB" id="A0A2G9TYB0"/>
<feature type="non-terminal residue" evidence="3">
    <location>
        <position position="663"/>
    </location>
</feature>
<dbReference type="GO" id="GO:0006623">
    <property type="term" value="P:protein targeting to vacuole"/>
    <property type="evidence" value="ECO:0007669"/>
    <property type="project" value="TreeGrafter"/>
</dbReference>
<dbReference type="PANTHER" id="PTHR16166:SF93">
    <property type="entry name" value="INTERMEMBRANE LIPID TRANSFER PROTEIN VPS13"/>
    <property type="match status" value="1"/>
</dbReference>
<proteinExistence type="inferred from homology"/>
<dbReference type="GO" id="GO:0045053">
    <property type="term" value="P:protein retention in Golgi apparatus"/>
    <property type="evidence" value="ECO:0007669"/>
    <property type="project" value="TreeGrafter"/>
</dbReference>
<dbReference type="PANTHER" id="PTHR16166">
    <property type="entry name" value="VACUOLAR PROTEIN SORTING-ASSOCIATED PROTEIN VPS13"/>
    <property type="match status" value="1"/>
</dbReference>
<comment type="similarity">
    <text evidence="1">Belongs to the VPS13 family.</text>
</comment>
<dbReference type="OrthoDB" id="428159at2759"/>
<protein>
    <recommendedName>
        <fullName evidence="2">VPS13-like middle region domain-containing protein</fullName>
    </recommendedName>
</protein>
<reference evidence="3 4" key="1">
    <citation type="submission" date="2015-09" db="EMBL/GenBank/DDBJ databases">
        <title>Draft genome of the parasitic nematode Teladorsagia circumcincta isolate WARC Sus (inbred).</title>
        <authorList>
            <person name="Mitreva M."/>
        </authorList>
    </citation>
    <scope>NUCLEOTIDE SEQUENCE [LARGE SCALE GENOMIC DNA]</scope>
    <source>
        <strain evidence="3 4">S</strain>
    </source>
</reference>
<dbReference type="Proteomes" id="UP000230423">
    <property type="component" value="Unassembled WGS sequence"/>
</dbReference>
<evidence type="ECO:0000313" key="4">
    <source>
        <dbReference type="Proteomes" id="UP000230423"/>
    </source>
</evidence>
<name>A0A2G9TYB0_TELCI</name>
<feature type="domain" description="VPS13-like middle region" evidence="2">
    <location>
        <begin position="482"/>
        <end position="618"/>
    </location>
</feature>
<dbReference type="EMBL" id="KZ351391">
    <property type="protein sequence ID" value="PIO63011.1"/>
    <property type="molecule type" value="Genomic_DNA"/>
</dbReference>
<organism evidence="3 4">
    <name type="scientific">Teladorsagia circumcincta</name>
    <name type="common">Brown stomach worm</name>
    <name type="synonym">Ostertagia circumcincta</name>
    <dbReference type="NCBI Taxonomy" id="45464"/>
    <lineage>
        <taxon>Eukaryota</taxon>
        <taxon>Metazoa</taxon>
        <taxon>Ecdysozoa</taxon>
        <taxon>Nematoda</taxon>
        <taxon>Chromadorea</taxon>
        <taxon>Rhabditida</taxon>
        <taxon>Rhabditina</taxon>
        <taxon>Rhabditomorpha</taxon>
        <taxon>Strongyloidea</taxon>
        <taxon>Trichostrongylidae</taxon>
        <taxon>Teladorsagia</taxon>
    </lineage>
</organism>
<evidence type="ECO:0000313" key="3">
    <source>
        <dbReference type="EMBL" id="PIO63011.1"/>
    </source>
</evidence>
<evidence type="ECO:0000259" key="2">
    <source>
        <dbReference type="Pfam" id="PF25033"/>
    </source>
</evidence>